<evidence type="ECO:0000259" key="1">
    <source>
        <dbReference type="SMART" id="SM00382"/>
    </source>
</evidence>
<name>G8TVX1_SULAD</name>
<dbReference type="SMART" id="SM00382">
    <property type="entry name" value="AAA"/>
    <property type="match status" value="1"/>
</dbReference>
<feature type="domain" description="AAA+ ATPase" evidence="1">
    <location>
        <begin position="36"/>
        <end position="207"/>
    </location>
</feature>
<reference evidence="3" key="1">
    <citation type="submission" date="2011-12" db="EMBL/GenBank/DDBJ databases">
        <title>The complete genome of chromosome of Sulfobacillus acidophilus DSM 10332.</title>
        <authorList>
            <person name="Lucas S."/>
            <person name="Han J."/>
            <person name="Lapidus A."/>
            <person name="Bruce D."/>
            <person name="Goodwin L."/>
            <person name="Pitluck S."/>
            <person name="Peters L."/>
            <person name="Kyrpides N."/>
            <person name="Mavromatis K."/>
            <person name="Ivanova N."/>
            <person name="Mikhailova N."/>
            <person name="Chertkov O."/>
            <person name="Saunders E."/>
            <person name="Detter J.C."/>
            <person name="Tapia R."/>
            <person name="Han C."/>
            <person name="Land M."/>
            <person name="Hauser L."/>
            <person name="Markowitz V."/>
            <person name="Cheng J.-F."/>
            <person name="Hugenholtz P."/>
            <person name="Woyke T."/>
            <person name="Wu D."/>
            <person name="Pukall R."/>
            <person name="Gehrich-Schroeter G."/>
            <person name="Schneider S."/>
            <person name="Klenk H.-P."/>
            <person name="Eisen J.A."/>
        </authorList>
    </citation>
    <scope>NUCLEOTIDE SEQUENCE [LARGE SCALE GENOMIC DNA]</scope>
    <source>
        <strain evidence="3">ATCC 700253 / DSM 10332 / NAL</strain>
    </source>
</reference>
<dbReference type="Proteomes" id="UP000005439">
    <property type="component" value="Chromosome"/>
</dbReference>
<dbReference type="Pfam" id="PF07728">
    <property type="entry name" value="AAA_5"/>
    <property type="match status" value="1"/>
</dbReference>
<proteinExistence type="predicted"/>
<dbReference type="InterPro" id="IPR003593">
    <property type="entry name" value="AAA+_ATPase"/>
</dbReference>
<dbReference type="STRING" id="679936.Sulac_1318"/>
<dbReference type="KEGG" id="sap:Sulac_1318"/>
<dbReference type="InterPro" id="IPR050764">
    <property type="entry name" value="CbbQ/NirQ/NorQ/GpvN"/>
</dbReference>
<dbReference type="PANTHER" id="PTHR42759:SF1">
    <property type="entry name" value="MAGNESIUM-CHELATASE SUBUNIT CHLD"/>
    <property type="match status" value="1"/>
</dbReference>
<dbReference type="Gene3D" id="3.40.50.300">
    <property type="entry name" value="P-loop containing nucleotide triphosphate hydrolases"/>
    <property type="match status" value="1"/>
</dbReference>
<dbReference type="GO" id="GO:0016887">
    <property type="term" value="F:ATP hydrolysis activity"/>
    <property type="evidence" value="ECO:0007669"/>
    <property type="project" value="InterPro"/>
</dbReference>
<dbReference type="SUPFAM" id="SSF52540">
    <property type="entry name" value="P-loop containing nucleoside triphosphate hydrolases"/>
    <property type="match status" value="1"/>
</dbReference>
<sequence>MHYSFSSIEALQTALAQKGYVADRSTATAGYLALMLERPLLLEGPPGVGKTELAKAMAEALDRPLVRLQCYEGIDRQSALYDWNYAAQMVHLRMSEVVSGSAASLPRLRQEIYSEQFLLDRPLLQAVRARAGEAPVLLIDEIDRSDEAFEAFLLEFLGDFQVTIPELGTYRAVETPLVILTSNRTRDIHDALRRRCLYQWMDYPDLDRELSIVLGRVPGISVRLARQVVAFVAKLRGEPLMKRPGLAETVNWAEALHRLGTVRLDETAVTDTLGLLIKYVDDLDLLTRAGTGGINNVRLWLAELGVDRDEL</sequence>
<dbReference type="EMBL" id="CP003179">
    <property type="protein sequence ID" value="AEW04815.1"/>
    <property type="molecule type" value="Genomic_DNA"/>
</dbReference>
<reference evidence="2 3" key="2">
    <citation type="journal article" date="2012" name="Stand. Genomic Sci.">
        <title>Complete genome sequence of the moderately thermophilic mineral-sulfide-oxidizing firmicute Sulfobacillus acidophilus type strain (NAL(T)).</title>
        <authorList>
            <person name="Anderson I."/>
            <person name="Chertkov O."/>
            <person name="Chen A."/>
            <person name="Saunders E."/>
            <person name="Lapidus A."/>
            <person name="Nolan M."/>
            <person name="Lucas S."/>
            <person name="Hammon N."/>
            <person name="Deshpande S."/>
            <person name="Cheng J.F."/>
            <person name="Han C."/>
            <person name="Tapia R."/>
            <person name="Goodwin L.A."/>
            <person name="Pitluck S."/>
            <person name="Liolios K."/>
            <person name="Pagani I."/>
            <person name="Ivanova N."/>
            <person name="Mikhailova N."/>
            <person name="Pati A."/>
            <person name="Palaniappan K."/>
            <person name="Land M."/>
            <person name="Pan C."/>
            <person name="Rohde M."/>
            <person name="Pukall R."/>
            <person name="Goker M."/>
            <person name="Detter J.C."/>
            <person name="Woyke T."/>
            <person name="Bristow J."/>
            <person name="Eisen J.A."/>
            <person name="Markowitz V."/>
            <person name="Hugenholtz P."/>
            <person name="Kyrpides N.C."/>
            <person name="Klenk H.P."/>
            <person name="Mavromatis K."/>
        </authorList>
    </citation>
    <scope>NUCLEOTIDE SEQUENCE [LARGE SCALE GENOMIC DNA]</scope>
    <source>
        <strain evidence="3">ATCC 700253 / DSM 10332 / NAL</strain>
    </source>
</reference>
<dbReference type="CDD" id="cd00009">
    <property type="entry name" value="AAA"/>
    <property type="match status" value="1"/>
</dbReference>
<dbReference type="InterPro" id="IPR027417">
    <property type="entry name" value="P-loop_NTPase"/>
</dbReference>
<organism evidence="2 3">
    <name type="scientific">Sulfobacillus acidophilus (strain ATCC 700253 / DSM 10332 / NAL)</name>
    <dbReference type="NCBI Taxonomy" id="679936"/>
    <lineage>
        <taxon>Bacteria</taxon>
        <taxon>Bacillati</taxon>
        <taxon>Bacillota</taxon>
        <taxon>Clostridia</taxon>
        <taxon>Eubacteriales</taxon>
        <taxon>Clostridiales Family XVII. Incertae Sedis</taxon>
        <taxon>Sulfobacillus</taxon>
    </lineage>
</organism>
<evidence type="ECO:0000313" key="3">
    <source>
        <dbReference type="Proteomes" id="UP000005439"/>
    </source>
</evidence>
<dbReference type="GO" id="GO:0005524">
    <property type="term" value="F:ATP binding"/>
    <property type="evidence" value="ECO:0007669"/>
    <property type="project" value="InterPro"/>
</dbReference>
<protein>
    <submittedName>
        <fullName evidence="2">ATPase associated with various cellular activities AAA_5</fullName>
    </submittedName>
</protein>
<keyword evidence="3" id="KW-1185">Reference proteome</keyword>
<dbReference type="HOGENOM" id="CLU_051820_1_0_9"/>
<evidence type="ECO:0000313" key="2">
    <source>
        <dbReference type="EMBL" id="AEW04815.1"/>
    </source>
</evidence>
<dbReference type="PATRIC" id="fig|679936.5.peg.1381"/>
<dbReference type="PANTHER" id="PTHR42759">
    <property type="entry name" value="MOXR FAMILY PROTEIN"/>
    <property type="match status" value="1"/>
</dbReference>
<gene>
    <name evidence="2" type="ordered locus">Sulac_1318</name>
</gene>
<dbReference type="AlphaFoldDB" id="G8TVX1"/>
<dbReference type="InterPro" id="IPR011704">
    <property type="entry name" value="ATPase_dyneun-rel_AAA"/>
</dbReference>
<accession>G8TVX1</accession>